<evidence type="ECO:0000256" key="1">
    <source>
        <dbReference type="SAM" id="MobiDB-lite"/>
    </source>
</evidence>
<dbReference type="EMBL" id="OIVN01006111">
    <property type="protein sequence ID" value="SPD25289.1"/>
    <property type="molecule type" value="Genomic_DNA"/>
</dbReference>
<name>A0A2N9IMG5_FAGSY</name>
<reference evidence="2" key="1">
    <citation type="submission" date="2018-02" db="EMBL/GenBank/DDBJ databases">
        <authorList>
            <person name="Cohen D.B."/>
            <person name="Kent A.D."/>
        </authorList>
    </citation>
    <scope>NUCLEOTIDE SEQUENCE</scope>
</reference>
<feature type="compositionally biased region" description="Acidic residues" evidence="1">
    <location>
        <begin position="86"/>
        <end position="97"/>
    </location>
</feature>
<accession>A0A2N9IMG5</accession>
<gene>
    <name evidence="2" type="ORF">FSB_LOCUS53171</name>
</gene>
<evidence type="ECO:0000313" key="2">
    <source>
        <dbReference type="EMBL" id="SPD25289.1"/>
    </source>
</evidence>
<feature type="region of interest" description="Disordered" evidence="1">
    <location>
        <begin position="47"/>
        <end position="97"/>
    </location>
</feature>
<proteinExistence type="predicted"/>
<sequence>MLEYDQDACHVLCVSSPRTRLYLQGEVHYVCSVRVGAINELITFQQDNLPTDEDSGKVPPVKQKSLPIDGESDRGSTQQRKQSFEDHDDDGFVDEVNDVGFHPLSKLIGKESDSHFSYSPLP</sequence>
<dbReference type="AlphaFoldDB" id="A0A2N9IMG5"/>
<protein>
    <submittedName>
        <fullName evidence="2">Uncharacterized protein</fullName>
    </submittedName>
</protein>
<organism evidence="2">
    <name type="scientific">Fagus sylvatica</name>
    <name type="common">Beechnut</name>
    <dbReference type="NCBI Taxonomy" id="28930"/>
    <lineage>
        <taxon>Eukaryota</taxon>
        <taxon>Viridiplantae</taxon>
        <taxon>Streptophyta</taxon>
        <taxon>Embryophyta</taxon>
        <taxon>Tracheophyta</taxon>
        <taxon>Spermatophyta</taxon>
        <taxon>Magnoliopsida</taxon>
        <taxon>eudicotyledons</taxon>
        <taxon>Gunneridae</taxon>
        <taxon>Pentapetalae</taxon>
        <taxon>rosids</taxon>
        <taxon>fabids</taxon>
        <taxon>Fagales</taxon>
        <taxon>Fagaceae</taxon>
        <taxon>Fagus</taxon>
    </lineage>
</organism>